<comment type="function">
    <text evidence="1">Essential component of the TIM23 complex, a complex that mediates the translocation of transit peptide-containing proteins across the mitochondrial inner membrane.</text>
</comment>
<sequence length="279" mass="29601">MARGARAPARPRRRGAWPLRAAVLPPFLGAWTPSEARPSRAPLLVVLDLDETLVHATLRSGGAVRGCPAPPQWLARRLAQPRADFTARGRGLVVGAGEDVPLEVSLRPGALGFVAWLLRQPQIEVAVYTAGTRPYAEQVLDKLGLAGVRTALFRDSCEPLGLPITKDLSKLRPDLSRVVLVDNSGSSFWLQPENGLLVSDWDGSDAGDEELAGVRRAVVRLLEADDVRSVLPGLSRAAAAGDESRSRALRSLAVLAACAAGLATQVLGTVGRRTSARAP</sequence>
<dbReference type="InterPro" id="IPR036412">
    <property type="entry name" value="HAD-like_sf"/>
</dbReference>
<evidence type="ECO:0000256" key="1">
    <source>
        <dbReference type="RuleBase" id="RU365079"/>
    </source>
</evidence>
<keyword evidence="1" id="KW-0809">Transit peptide</keyword>
<dbReference type="GO" id="GO:0005744">
    <property type="term" value="C:TIM23 mitochondrial import inner membrane translocase complex"/>
    <property type="evidence" value="ECO:0007669"/>
    <property type="project" value="UniProtKB-UniRule"/>
</dbReference>
<comment type="subcellular location">
    <subcellularLocation>
        <location evidence="1">Mitochondrion inner membrane</location>
        <topology evidence="1">Single-pass membrane protein</topology>
    </subcellularLocation>
</comment>
<dbReference type="EMBL" id="HBNR01036760">
    <property type="protein sequence ID" value="CAE4593201.1"/>
    <property type="molecule type" value="Transcribed_RNA"/>
</dbReference>
<dbReference type="PROSITE" id="PS50969">
    <property type="entry name" value="FCP1"/>
    <property type="match status" value="1"/>
</dbReference>
<keyword evidence="1" id="KW-0811">Translocation</keyword>
<dbReference type="InterPro" id="IPR004274">
    <property type="entry name" value="FCP1_dom"/>
</dbReference>
<dbReference type="InterPro" id="IPR050365">
    <property type="entry name" value="TIM50"/>
</dbReference>
<dbReference type="SMART" id="SM00577">
    <property type="entry name" value="CPDc"/>
    <property type="match status" value="1"/>
</dbReference>
<gene>
    <name evidence="3" type="ORF">AMON00008_LOCUS25309</name>
</gene>
<evidence type="ECO:0000313" key="3">
    <source>
        <dbReference type="EMBL" id="CAE4593201.1"/>
    </source>
</evidence>
<keyword evidence="1" id="KW-0813">Transport</keyword>
<reference evidence="3" key="1">
    <citation type="submission" date="2021-01" db="EMBL/GenBank/DDBJ databases">
        <authorList>
            <person name="Corre E."/>
            <person name="Pelletier E."/>
            <person name="Niang G."/>
            <person name="Scheremetjew M."/>
            <person name="Finn R."/>
            <person name="Kale V."/>
            <person name="Holt S."/>
            <person name="Cochrane G."/>
            <person name="Meng A."/>
            <person name="Brown T."/>
            <person name="Cohen L."/>
        </authorList>
    </citation>
    <scope>NUCLEOTIDE SEQUENCE</scope>
    <source>
        <strain evidence="3">CCMP3105</strain>
    </source>
</reference>
<dbReference type="Gene3D" id="3.40.50.1000">
    <property type="entry name" value="HAD superfamily/HAD-like"/>
    <property type="match status" value="1"/>
</dbReference>
<comment type="subunit">
    <text evidence="1">Component of the TIM23 complex.</text>
</comment>
<feature type="domain" description="FCP1 homology" evidence="2">
    <location>
        <begin position="38"/>
        <end position="225"/>
    </location>
</feature>
<dbReference type="InterPro" id="IPR023214">
    <property type="entry name" value="HAD_sf"/>
</dbReference>
<proteinExistence type="inferred from homology"/>
<evidence type="ECO:0000259" key="2">
    <source>
        <dbReference type="PROSITE" id="PS50969"/>
    </source>
</evidence>
<dbReference type="SUPFAM" id="SSF56784">
    <property type="entry name" value="HAD-like"/>
    <property type="match status" value="1"/>
</dbReference>
<protein>
    <recommendedName>
        <fullName evidence="1">Mitochondrial import inner membrane translocase subunit TIM50</fullName>
    </recommendedName>
</protein>
<name>A0A7S4QT44_9DINO</name>
<dbReference type="PANTHER" id="PTHR12210">
    <property type="entry name" value="DULLARD PROTEIN PHOSPHATASE"/>
    <property type="match status" value="1"/>
</dbReference>
<keyword evidence="1" id="KW-0496">Mitochondrion</keyword>
<dbReference type="CDD" id="cd07521">
    <property type="entry name" value="HAD_FCP1-like"/>
    <property type="match status" value="1"/>
</dbReference>
<comment type="similarity">
    <text evidence="1">Belongs to the TIM50 family.</text>
</comment>
<dbReference type="AlphaFoldDB" id="A0A7S4QT44"/>
<keyword evidence="1" id="KW-0653">Protein transport</keyword>
<dbReference type="Pfam" id="PF03031">
    <property type="entry name" value="NIF"/>
    <property type="match status" value="1"/>
</dbReference>
<organism evidence="3">
    <name type="scientific">Alexandrium monilatum</name>
    <dbReference type="NCBI Taxonomy" id="311494"/>
    <lineage>
        <taxon>Eukaryota</taxon>
        <taxon>Sar</taxon>
        <taxon>Alveolata</taxon>
        <taxon>Dinophyceae</taxon>
        <taxon>Gonyaulacales</taxon>
        <taxon>Pyrocystaceae</taxon>
        <taxon>Alexandrium</taxon>
    </lineage>
</organism>
<accession>A0A7S4QT44</accession>
<dbReference type="GO" id="GO:0015031">
    <property type="term" value="P:protein transport"/>
    <property type="evidence" value="ECO:0007669"/>
    <property type="project" value="UniProtKB-KW"/>
</dbReference>